<keyword evidence="2" id="KW-1185">Reference proteome</keyword>
<dbReference type="RefSeq" id="WP_131925346.1">
    <property type="nucleotide sequence ID" value="NZ_SMAG01000005.1"/>
</dbReference>
<comment type="caution">
    <text evidence="1">The sequence shown here is derived from an EMBL/GenBank/DDBJ whole genome shotgun (WGS) entry which is preliminary data.</text>
</comment>
<name>A0A4R3L372_9BACL</name>
<evidence type="ECO:0000313" key="2">
    <source>
        <dbReference type="Proteomes" id="UP000294937"/>
    </source>
</evidence>
<protein>
    <submittedName>
        <fullName evidence="1">Uncharacterized protein</fullName>
    </submittedName>
</protein>
<gene>
    <name evidence="1" type="ORF">EDD58_105160</name>
</gene>
<dbReference type="InterPro" id="IPR011044">
    <property type="entry name" value="Quino_amine_DH_bsu"/>
</dbReference>
<reference evidence="1 2" key="1">
    <citation type="submission" date="2019-03" db="EMBL/GenBank/DDBJ databases">
        <title>Genomic Encyclopedia of Type Strains, Phase IV (KMG-IV): sequencing the most valuable type-strain genomes for metagenomic binning, comparative biology and taxonomic classification.</title>
        <authorList>
            <person name="Goeker M."/>
        </authorList>
    </citation>
    <scope>NUCLEOTIDE SEQUENCE [LARGE SCALE GENOMIC DNA]</scope>
    <source>
        <strain evidence="1 2">DSM 45707</strain>
    </source>
</reference>
<dbReference type="OrthoDB" id="9772095at2"/>
<sequence length="307" mass="33922">MNRSKIMTLLMITILVVGLGIPSTAEAKPYPGFFKTFKAGPKIPLVSKTTSNAWVPQGVEYLPSKNWMLFSYYWSGKGDKPVALAVVDLASNKHIKTVYLYETSTKKHKGHAGGVTVSKKHIWLASTGSTKGNVFKFKINDLIKAKNGGKLIASKSYKLKSGSYATYYGNVLWVGKYTHGSSGLCSPNRNGGQIYGYKLNSKDELVSTTPAYTWKTPDRVQGAVMTSNRVIYSQSCGRNNNSTLYSYTKGSKGKQVNRMTAPPMSEEVAIAKNKLYVNFESGAKEYRGNGKYPLYHVYYANVKTFAK</sequence>
<organism evidence="1 2">
    <name type="scientific">Hazenella coriacea</name>
    <dbReference type="NCBI Taxonomy" id="1179467"/>
    <lineage>
        <taxon>Bacteria</taxon>
        <taxon>Bacillati</taxon>
        <taxon>Bacillota</taxon>
        <taxon>Bacilli</taxon>
        <taxon>Bacillales</taxon>
        <taxon>Thermoactinomycetaceae</taxon>
        <taxon>Hazenella</taxon>
    </lineage>
</organism>
<proteinExistence type="predicted"/>
<evidence type="ECO:0000313" key="1">
    <source>
        <dbReference type="EMBL" id="TCS93949.1"/>
    </source>
</evidence>
<dbReference type="AlphaFoldDB" id="A0A4R3L372"/>
<dbReference type="SUPFAM" id="SSF50969">
    <property type="entry name" value="YVTN repeat-like/Quinoprotein amine dehydrogenase"/>
    <property type="match status" value="1"/>
</dbReference>
<dbReference type="Proteomes" id="UP000294937">
    <property type="component" value="Unassembled WGS sequence"/>
</dbReference>
<dbReference type="EMBL" id="SMAG01000005">
    <property type="protein sequence ID" value="TCS93949.1"/>
    <property type="molecule type" value="Genomic_DNA"/>
</dbReference>
<accession>A0A4R3L372</accession>